<reference evidence="1" key="1">
    <citation type="journal article" date="2006" name="BMC Evol. Biol.">
        <title>Recovery and evolutionary analysis of complete integron gene cassette arrays from Vibrio.</title>
        <authorList>
            <person name="Boucher Y."/>
            <person name="Nesbo C.L."/>
            <person name="Joss M.J."/>
            <person name="Robinson A."/>
            <person name="Mabbutt B.C."/>
            <person name="Gillings M.R."/>
            <person name="Doolittle W.F."/>
            <person name="Stokes H.W."/>
        </authorList>
    </citation>
    <scope>NUCLEOTIDE SEQUENCE</scope>
    <source>
        <strain evidence="1">DAT722</strain>
    </source>
</reference>
<sequence>MNDVVNDMTPFLKELFNVIGIDTEYLTGYLTSDEMQYLSTALKSIEDFQSEFYSDEHGENLEVLLHFLSCHKEDVQVIWQDPNKKEILLKLYTSDVISGNYDCFHFDLSKFEQTYSPNGKKLDLYRVGRVGESVESIGNSWATDYAGLRNYARASSIEVDERPIFAIKINDSEVLCYGQSRESELILKKNFKYDQAKLLTAEERREIFA</sequence>
<protein>
    <submittedName>
        <fullName evidence="1">Uncharacterized protein</fullName>
    </submittedName>
</protein>
<evidence type="ECO:0000313" key="1">
    <source>
        <dbReference type="EMBL" id="ABA55894.1"/>
    </source>
</evidence>
<dbReference type="EMBL" id="DQ139261">
    <property type="protein sequence ID" value="ABA55894.1"/>
    <property type="molecule type" value="Genomic_DNA"/>
</dbReference>
<proteinExistence type="predicted"/>
<name>Q2F9X7_9VIBR</name>
<organism evidence="1">
    <name type="scientific">Vibrio sp. DAT722</name>
    <dbReference type="NCBI Taxonomy" id="344879"/>
    <lineage>
        <taxon>Bacteria</taxon>
        <taxon>Pseudomonadati</taxon>
        <taxon>Pseudomonadota</taxon>
        <taxon>Gammaproteobacteria</taxon>
        <taxon>Vibrionales</taxon>
        <taxon>Vibrionaceae</taxon>
        <taxon>Vibrio</taxon>
    </lineage>
</organism>
<dbReference type="AlphaFoldDB" id="Q2F9X7"/>
<accession>Q2F9X7</accession>